<dbReference type="InterPro" id="IPR003656">
    <property type="entry name" value="Znf_BED"/>
</dbReference>
<dbReference type="GO" id="GO:0008270">
    <property type="term" value="F:zinc ion binding"/>
    <property type="evidence" value="ECO:0007669"/>
    <property type="project" value="UniProtKB-KW"/>
</dbReference>
<proteinExistence type="predicted"/>
<reference evidence="7" key="1">
    <citation type="submission" date="2022-08" db="EMBL/GenBank/DDBJ databases">
        <authorList>
            <person name="Gutierrez-Valencia J."/>
        </authorList>
    </citation>
    <scope>NUCLEOTIDE SEQUENCE</scope>
</reference>
<keyword evidence="8" id="KW-1185">Reference proteome</keyword>
<keyword evidence="1" id="KW-0479">Metal-binding</keyword>
<evidence type="ECO:0000256" key="3">
    <source>
        <dbReference type="ARBA" id="ARBA00022833"/>
    </source>
</evidence>
<name>A0AAV0LCD6_9ROSI</name>
<evidence type="ECO:0000256" key="1">
    <source>
        <dbReference type="ARBA" id="ARBA00022723"/>
    </source>
</evidence>
<organism evidence="7 8">
    <name type="scientific">Linum tenue</name>
    <dbReference type="NCBI Taxonomy" id="586396"/>
    <lineage>
        <taxon>Eukaryota</taxon>
        <taxon>Viridiplantae</taxon>
        <taxon>Streptophyta</taxon>
        <taxon>Embryophyta</taxon>
        <taxon>Tracheophyta</taxon>
        <taxon>Spermatophyta</taxon>
        <taxon>Magnoliopsida</taxon>
        <taxon>eudicotyledons</taxon>
        <taxon>Gunneridae</taxon>
        <taxon>Pentapetalae</taxon>
        <taxon>rosids</taxon>
        <taxon>fabids</taxon>
        <taxon>Malpighiales</taxon>
        <taxon>Linaceae</taxon>
        <taxon>Linum</taxon>
    </lineage>
</organism>
<feature type="transmembrane region" description="Helical" evidence="4">
    <location>
        <begin position="43"/>
        <end position="62"/>
    </location>
</feature>
<feature type="domain" description="BED-type" evidence="5">
    <location>
        <begin position="2"/>
        <end position="30"/>
    </location>
</feature>
<accession>A0AAV0LCD6</accession>
<keyword evidence="4" id="KW-0812">Transmembrane</keyword>
<evidence type="ECO:0000256" key="4">
    <source>
        <dbReference type="SAM" id="Phobius"/>
    </source>
</evidence>
<dbReference type="GO" id="GO:0003677">
    <property type="term" value="F:DNA binding"/>
    <property type="evidence" value="ECO:0007669"/>
    <property type="project" value="InterPro"/>
</dbReference>
<evidence type="ECO:0000313" key="8">
    <source>
        <dbReference type="Proteomes" id="UP001154282"/>
    </source>
</evidence>
<dbReference type="EMBL" id="CAMGYJ010000006">
    <property type="protein sequence ID" value="CAI0432113.1"/>
    <property type="molecule type" value="Genomic_DNA"/>
</dbReference>
<dbReference type="Pfam" id="PF02892">
    <property type="entry name" value="zf-BED"/>
    <property type="match status" value="1"/>
</dbReference>
<keyword evidence="2" id="KW-0863">Zinc-finger</keyword>
<evidence type="ECO:0000313" key="7">
    <source>
        <dbReference type="EMBL" id="CAI0432140.1"/>
    </source>
</evidence>
<gene>
    <name evidence="6" type="ORF">LITE_LOCUS23286</name>
    <name evidence="7" type="ORF">LITE_LOCUS23305</name>
</gene>
<dbReference type="EMBL" id="CAMGYJ010000006">
    <property type="protein sequence ID" value="CAI0432140.1"/>
    <property type="molecule type" value="Genomic_DNA"/>
</dbReference>
<protein>
    <recommendedName>
        <fullName evidence="5">BED-type domain-containing protein</fullName>
    </recommendedName>
</protein>
<keyword evidence="4" id="KW-1133">Transmembrane helix</keyword>
<evidence type="ECO:0000259" key="5">
    <source>
        <dbReference type="Pfam" id="PF02892"/>
    </source>
</evidence>
<keyword evidence="3" id="KW-0862">Zinc</keyword>
<dbReference type="Proteomes" id="UP001154282">
    <property type="component" value="Unassembled WGS sequence"/>
</dbReference>
<sequence length="63" mass="7228">MKARCKYCKKPLGGETSNEILNLRNHIKSCIQRRIHDGTRKILGLKSLLLSTILMYVGRNFVP</sequence>
<evidence type="ECO:0000256" key="2">
    <source>
        <dbReference type="ARBA" id="ARBA00022771"/>
    </source>
</evidence>
<keyword evidence="4" id="KW-0472">Membrane</keyword>
<dbReference type="AlphaFoldDB" id="A0AAV0LCD6"/>
<evidence type="ECO:0000313" key="6">
    <source>
        <dbReference type="EMBL" id="CAI0432113.1"/>
    </source>
</evidence>
<comment type="caution">
    <text evidence="7">The sequence shown here is derived from an EMBL/GenBank/DDBJ whole genome shotgun (WGS) entry which is preliminary data.</text>
</comment>